<feature type="binding site" evidence="14">
    <location>
        <position position="130"/>
    </location>
    <ligand>
        <name>Zn(2+)</name>
        <dbReference type="ChEBI" id="CHEBI:29105"/>
    </ligand>
</feature>
<dbReference type="NCBIfam" id="NF008900">
    <property type="entry name" value="PRK12267.1"/>
    <property type="match status" value="1"/>
</dbReference>
<dbReference type="GO" id="GO:0005524">
    <property type="term" value="F:ATP binding"/>
    <property type="evidence" value="ECO:0007669"/>
    <property type="project" value="UniProtKB-UniRule"/>
</dbReference>
<organism evidence="16 17">
    <name type="scientific">Carboxydothermus pertinax</name>
    <dbReference type="NCBI Taxonomy" id="870242"/>
    <lineage>
        <taxon>Bacteria</taxon>
        <taxon>Bacillati</taxon>
        <taxon>Bacillota</taxon>
        <taxon>Clostridia</taxon>
        <taxon>Thermoanaerobacterales</taxon>
        <taxon>Thermoanaerobacteraceae</taxon>
        <taxon>Carboxydothermus</taxon>
    </lineage>
</organism>
<evidence type="ECO:0000256" key="1">
    <source>
        <dbReference type="ARBA" id="ARBA00003314"/>
    </source>
</evidence>
<accession>A0A1L8CTI0</accession>
<keyword evidence="10 14" id="KW-0694">RNA-binding</keyword>
<dbReference type="PROSITE" id="PS00178">
    <property type="entry name" value="AA_TRNA_LIGASE_I"/>
    <property type="match status" value="1"/>
</dbReference>
<comment type="catalytic activity">
    <reaction evidence="13 14">
        <text>tRNA(Met) + L-methionine + ATP = L-methionyl-tRNA(Met) + AMP + diphosphate</text>
        <dbReference type="Rhea" id="RHEA:13481"/>
        <dbReference type="Rhea" id="RHEA-COMP:9667"/>
        <dbReference type="Rhea" id="RHEA-COMP:9698"/>
        <dbReference type="ChEBI" id="CHEBI:30616"/>
        <dbReference type="ChEBI" id="CHEBI:33019"/>
        <dbReference type="ChEBI" id="CHEBI:57844"/>
        <dbReference type="ChEBI" id="CHEBI:78442"/>
        <dbReference type="ChEBI" id="CHEBI:78530"/>
        <dbReference type="ChEBI" id="CHEBI:456215"/>
        <dbReference type="EC" id="6.1.1.10"/>
    </reaction>
</comment>
<dbReference type="AlphaFoldDB" id="A0A1L8CTI0"/>
<keyword evidence="6 14" id="KW-0820">tRNA-binding</keyword>
<dbReference type="EMBL" id="BDJK01000009">
    <property type="protein sequence ID" value="GAV22139.1"/>
    <property type="molecule type" value="Genomic_DNA"/>
</dbReference>
<dbReference type="OrthoDB" id="9810191at2"/>
<dbReference type="EC" id="6.1.1.10" evidence="14"/>
<dbReference type="PRINTS" id="PR01041">
    <property type="entry name" value="TRNASYNTHMET"/>
</dbReference>
<evidence type="ECO:0000256" key="14">
    <source>
        <dbReference type="HAMAP-Rule" id="MF_01228"/>
    </source>
</evidence>
<sequence>MGKSFYITTPIYYPSDTLHIGHAYTTVAADTMARFKRMTGHDVWFLTGSDEHGQKIERKAKSKGLSPKEYVDPIVESFKELWRLLDISYNDFIRTTEERHKKVVQAIFQKLYEQGDIYKSAYEGWYCTPCETFWTEGKLIDGNCPDCGRPVEWVREESYFFKMSKYADKLLKHIEENPEFIVPESRRNEMINFIKQGLEDLCVSRTTFNWGIPVPFDPKHVAYVWVDALTNYISALGYGTEDDKLFQKYWPADVHLVGKDIVRFHTVIWPIILLALGVELPKKVVGHGWFVLEGGKMSKSKGNVVDPVKLIEKYGVDAVRYFLVREMPLGLDAVYSEEALINRINVDLANDLGNLLNRTLSMLEKFLGGEIPLPYEYEEIDREVIDLAQALPKETEELMNKFDLAGALANIWRLVTRLNKYIDEVAPWSLNKEGKIERLKTVLYVVLEGYRFITVLLKPVMPNFPAKVAAQLGVSEEDLFTWESLSNWGRLPAGVKTKKGEPLFPRLDPEVMLNPVGDVEPTSGGETAGAALADKKEEISVTEQIPEKSLITIDEFAKIELKVAKVLEAERVPKTDRLLKLKVTLGDEERTIVAGIAQYYEPEALVGKQLVIVANLQPAKLRGIESQGMILAASGNGNLQVLFVDDQIPPGSKVK</sequence>
<dbReference type="GO" id="GO:0000049">
    <property type="term" value="F:tRNA binding"/>
    <property type="evidence" value="ECO:0007669"/>
    <property type="project" value="UniProtKB-UniRule"/>
</dbReference>
<proteinExistence type="inferred from homology"/>
<evidence type="ECO:0000256" key="5">
    <source>
        <dbReference type="ARBA" id="ARBA00022490"/>
    </source>
</evidence>
<dbReference type="PROSITE" id="PS50886">
    <property type="entry name" value="TRBD"/>
    <property type="match status" value="1"/>
</dbReference>
<dbReference type="PANTHER" id="PTHR43326:SF1">
    <property type="entry name" value="METHIONINE--TRNA LIGASE, MITOCHONDRIAL"/>
    <property type="match status" value="1"/>
</dbReference>
<comment type="caution">
    <text evidence="14">Lacks conserved residue(s) required for the propagation of feature annotation.</text>
</comment>
<feature type="binding site" evidence="14">
    <location>
        <position position="127"/>
    </location>
    <ligand>
        <name>Zn(2+)</name>
        <dbReference type="ChEBI" id="CHEBI:29105"/>
    </ligand>
</feature>
<dbReference type="InterPro" id="IPR009080">
    <property type="entry name" value="tRNAsynth_Ia_anticodon-bd"/>
</dbReference>
<keyword evidence="5 14" id="KW-0963">Cytoplasm</keyword>
<dbReference type="Gene3D" id="2.170.220.10">
    <property type="match status" value="1"/>
</dbReference>
<dbReference type="STRING" id="870242.cpu_06490"/>
<feature type="binding site" evidence="14">
    <location>
        <position position="144"/>
    </location>
    <ligand>
        <name>Zn(2+)</name>
        <dbReference type="ChEBI" id="CHEBI:29105"/>
    </ligand>
</feature>
<name>A0A1L8CTI0_9THEO</name>
<dbReference type="GO" id="GO:0046872">
    <property type="term" value="F:metal ion binding"/>
    <property type="evidence" value="ECO:0007669"/>
    <property type="project" value="UniProtKB-KW"/>
</dbReference>
<comment type="cofactor">
    <cofactor evidence="14">
        <name>Zn(2+)</name>
        <dbReference type="ChEBI" id="CHEBI:29105"/>
    </cofactor>
    <text evidence="14">Binds 1 zinc ion per subunit.</text>
</comment>
<dbReference type="InterPro" id="IPR002547">
    <property type="entry name" value="tRNA-bd_dom"/>
</dbReference>
<dbReference type="GO" id="GO:0004825">
    <property type="term" value="F:methionine-tRNA ligase activity"/>
    <property type="evidence" value="ECO:0007669"/>
    <property type="project" value="UniProtKB-UniRule"/>
</dbReference>
<dbReference type="CDD" id="cd00814">
    <property type="entry name" value="MetRS_core"/>
    <property type="match status" value="1"/>
</dbReference>
<dbReference type="NCBIfam" id="TIGR00398">
    <property type="entry name" value="metG"/>
    <property type="match status" value="1"/>
</dbReference>
<evidence type="ECO:0000256" key="10">
    <source>
        <dbReference type="ARBA" id="ARBA00022884"/>
    </source>
</evidence>
<dbReference type="SUPFAM" id="SSF47323">
    <property type="entry name" value="Anticodon-binding domain of a subclass of class I aminoacyl-tRNA synthetases"/>
    <property type="match status" value="1"/>
</dbReference>
<reference evidence="17" key="1">
    <citation type="submission" date="2016-12" db="EMBL/GenBank/DDBJ databases">
        <title>Draft Genome Sequences od Carboxydothermus pertinax and islandicus, Hydrogenogenic Carboxydotrophic Bacteria.</title>
        <authorList>
            <person name="Fukuyama Y."/>
            <person name="Ohmae K."/>
            <person name="Yoneda Y."/>
            <person name="Yoshida T."/>
            <person name="Sako Y."/>
        </authorList>
    </citation>
    <scope>NUCLEOTIDE SEQUENCE [LARGE SCALE GENOMIC DNA]</scope>
    <source>
        <strain evidence="17">Ug1</strain>
    </source>
</reference>
<comment type="subcellular location">
    <subcellularLocation>
        <location evidence="2 14">Cytoplasm</location>
    </subcellularLocation>
</comment>
<evidence type="ECO:0000256" key="9">
    <source>
        <dbReference type="ARBA" id="ARBA00022840"/>
    </source>
</evidence>
<comment type="function">
    <text evidence="1 14">Is required not only for elongation of protein synthesis but also for the initiation of all mRNA translation through initiator tRNA(fMet) aminoacylation.</text>
</comment>
<comment type="similarity">
    <text evidence="3 14">Belongs to the class-I aminoacyl-tRNA synthetase family. MetG type 2A subfamily.</text>
</comment>
<comment type="subunit">
    <text evidence="4 14">Homodimer.</text>
</comment>
<dbReference type="InterPro" id="IPR012340">
    <property type="entry name" value="NA-bd_OB-fold"/>
</dbReference>
<dbReference type="InterPro" id="IPR015413">
    <property type="entry name" value="Methionyl/Leucyl_tRNA_Synth"/>
</dbReference>
<evidence type="ECO:0000256" key="13">
    <source>
        <dbReference type="ARBA" id="ARBA00047364"/>
    </source>
</evidence>
<dbReference type="Pfam" id="PF19303">
    <property type="entry name" value="Anticodon_3"/>
    <property type="match status" value="1"/>
</dbReference>
<evidence type="ECO:0000259" key="15">
    <source>
        <dbReference type="PROSITE" id="PS50886"/>
    </source>
</evidence>
<dbReference type="SUPFAM" id="SSF52374">
    <property type="entry name" value="Nucleotidylyl transferase"/>
    <property type="match status" value="1"/>
</dbReference>
<dbReference type="HAMAP" id="MF_01228">
    <property type="entry name" value="Met_tRNA_synth_type2"/>
    <property type="match status" value="1"/>
</dbReference>
<dbReference type="InterPro" id="IPR001412">
    <property type="entry name" value="aa-tRNA-synth_I_CS"/>
</dbReference>
<dbReference type="Proteomes" id="UP000187485">
    <property type="component" value="Unassembled WGS sequence"/>
</dbReference>
<dbReference type="PANTHER" id="PTHR43326">
    <property type="entry name" value="METHIONYL-TRNA SYNTHETASE"/>
    <property type="match status" value="1"/>
</dbReference>
<evidence type="ECO:0000256" key="12">
    <source>
        <dbReference type="ARBA" id="ARBA00023146"/>
    </source>
</evidence>
<keyword evidence="8 14" id="KW-0547">Nucleotide-binding</keyword>
<dbReference type="InterPro" id="IPR014758">
    <property type="entry name" value="Met-tRNA_synth"/>
</dbReference>
<dbReference type="InterPro" id="IPR033911">
    <property type="entry name" value="MetRS_core"/>
</dbReference>
<dbReference type="Gene3D" id="2.40.50.140">
    <property type="entry name" value="Nucleic acid-binding proteins"/>
    <property type="match status" value="1"/>
</dbReference>
<dbReference type="Gene3D" id="3.40.50.620">
    <property type="entry name" value="HUPs"/>
    <property type="match status" value="1"/>
</dbReference>
<dbReference type="GO" id="GO:0005737">
    <property type="term" value="C:cytoplasm"/>
    <property type="evidence" value="ECO:0007669"/>
    <property type="project" value="UniProtKB-SubCell"/>
</dbReference>
<dbReference type="InterPro" id="IPR023457">
    <property type="entry name" value="Met-tRNA_synth_2"/>
</dbReference>
<dbReference type="GO" id="GO:0006431">
    <property type="term" value="P:methionyl-tRNA aminoacylation"/>
    <property type="evidence" value="ECO:0007669"/>
    <property type="project" value="UniProtKB-UniRule"/>
</dbReference>
<dbReference type="Gene3D" id="1.10.730.10">
    <property type="entry name" value="Isoleucyl-tRNA Synthetase, Domain 1"/>
    <property type="match status" value="1"/>
</dbReference>
<keyword evidence="9 14" id="KW-0067">ATP-binding</keyword>
<protein>
    <recommendedName>
        <fullName evidence="14">Methionine--tRNA ligase</fullName>
        <ecNumber evidence="14">6.1.1.10</ecNumber>
    </recommendedName>
    <alternativeName>
        <fullName evidence="14">Methionyl-tRNA synthetase</fullName>
        <shortName evidence="14">MetRS</shortName>
    </alternativeName>
</protein>
<feature type="short sequence motif" description="'KMSKS' region" evidence="14">
    <location>
        <begin position="296"/>
        <end position="300"/>
    </location>
</feature>
<dbReference type="RefSeq" id="WP_075858606.1">
    <property type="nucleotide sequence ID" value="NZ_BDJK01000009.1"/>
</dbReference>
<dbReference type="CDD" id="cd07957">
    <property type="entry name" value="Anticodon_Ia_Met"/>
    <property type="match status" value="1"/>
</dbReference>
<evidence type="ECO:0000256" key="7">
    <source>
        <dbReference type="ARBA" id="ARBA00022598"/>
    </source>
</evidence>
<evidence type="ECO:0000256" key="6">
    <source>
        <dbReference type="ARBA" id="ARBA00022555"/>
    </source>
</evidence>
<evidence type="ECO:0000256" key="2">
    <source>
        <dbReference type="ARBA" id="ARBA00004496"/>
    </source>
</evidence>
<feature type="binding site" evidence="14">
    <location>
        <position position="147"/>
    </location>
    <ligand>
        <name>Zn(2+)</name>
        <dbReference type="ChEBI" id="CHEBI:29105"/>
    </ligand>
</feature>
<evidence type="ECO:0000256" key="3">
    <source>
        <dbReference type="ARBA" id="ARBA00006590"/>
    </source>
</evidence>
<keyword evidence="14" id="KW-0862">Zinc</keyword>
<evidence type="ECO:0000256" key="8">
    <source>
        <dbReference type="ARBA" id="ARBA00022741"/>
    </source>
</evidence>
<keyword evidence="12 14" id="KW-0030">Aminoacyl-tRNA synthetase</keyword>
<dbReference type="FunFam" id="2.170.220.10:FF:000002">
    <property type="entry name" value="Methionine--tRNA ligase"/>
    <property type="match status" value="1"/>
</dbReference>
<dbReference type="FunFam" id="1.10.730.10:FF:000026">
    <property type="entry name" value="Methionine--tRNA ligase"/>
    <property type="match status" value="1"/>
</dbReference>
<gene>
    <name evidence="14" type="primary">metG</name>
    <name evidence="16" type="ORF">cpu_06490</name>
</gene>
<evidence type="ECO:0000256" key="11">
    <source>
        <dbReference type="ARBA" id="ARBA00022917"/>
    </source>
</evidence>
<dbReference type="Pfam" id="PF09334">
    <property type="entry name" value="tRNA-synt_1g"/>
    <property type="match status" value="2"/>
</dbReference>
<dbReference type="CDD" id="cd02800">
    <property type="entry name" value="tRNA_bind_EcMetRS_like"/>
    <property type="match status" value="1"/>
</dbReference>
<comment type="caution">
    <text evidence="16">The sequence shown here is derived from an EMBL/GenBank/DDBJ whole genome shotgun (WGS) entry which is preliminary data.</text>
</comment>
<evidence type="ECO:0000256" key="4">
    <source>
        <dbReference type="ARBA" id="ARBA00011738"/>
    </source>
</evidence>
<dbReference type="NCBIfam" id="TIGR00399">
    <property type="entry name" value="metG_C_term"/>
    <property type="match status" value="1"/>
</dbReference>
<dbReference type="InterPro" id="IPR041872">
    <property type="entry name" value="Anticodon_Met"/>
</dbReference>
<feature type="domain" description="TRNA-binding" evidence="15">
    <location>
        <begin position="555"/>
        <end position="655"/>
    </location>
</feature>
<dbReference type="Pfam" id="PF01588">
    <property type="entry name" value="tRNA_bind"/>
    <property type="match status" value="1"/>
</dbReference>
<keyword evidence="7 14" id="KW-0436">Ligase</keyword>
<feature type="short sequence motif" description="'HIGH' region" evidence="14">
    <location>
        <begin position="12"/>
        <end position="22"/>
    </location>
</feature>
<keyword evidence="17" id="KW-1185">Reference proteome</keyword>
<dbReference type="InterPro" id="IPR004495">
    <property type="entry name" value="Met-tRNA-synth_bsu_C"/>
</dbReference>
<dbReference type="InterPro" id="IPR014729">
    <property type="entry name" value="Rossmann-like_a/b/a_fold"/>
</dbReference>
<dbReference type="SUPFAM" id="SSF50249">
    <property type="entry name" value="Nucleic acid-binding proteins"/>
    <property type="match status" value="1"/>
</dbReference>
<keyword evidence="14" id="KW-0479">Metal-binding</keyword>
<evidence type="ECO:0000313" key="16">
    <source>
        <dbReference type="EMBL" id="GAV22139.1"/>
    </source>
</evidence>
<dbReference type="FunFam" id="2.40.50.140:FF:000042">
    <property type="entry name" value="Methionine--tRNA ligase"/>
    <property type="match status" value="1"/>
</dbReference>
<evidence type="ECO:0000313" key="17">
    <source>
        <dbReference type="Proteomes" id="UP000187485"/>
    </source>
</evidence>
<keyword evidence="11 14" id="KW-0648">Protein biosynthesis</keyword>